<name>A0A0F9HU11_9ZZZZ</name>
<gene>
    <name evidence="1" type="ORF">LCGC14_1661250</name>
</gene>
<proteinExistence type="predicted"/>
<sequence>MGNSFDEYEDWFKEDGWLDNFGLNDNQAKEVFDRIMKLPGNFRELTKEVFCGDSDAQKGFSTLLKSCVELPAESTEINSRLMALRFEKHRFLINSLFALYRDYPEYRKPIMDKFRFYDDSHKFHNIKKSKENSD</sequence>
<comment type="caution">
    <text evidence="1">The sequence shown here is derived from an EMBL/GenBank/DDBJ whole genome shotgun (WGS) entry which is preliminary data.</text>
</comment>
<accession>A0A0F9HU11</accession>
<dbReference type="AlphaFoldDB" id="A0A0F9HU11"/>
<protein>
    <submittedName>
        <fullName evidence="1">Uncharacterized protein</fullName>
    </submittedName>
</protein>
<organism evidence="1">
    <name type="scientific">marine sediment metagenome</name>
    <dbReference type="NCBI Taxonomy" id="412755"/>
    <lineage>
        <taxon>unclassified sequences</taxon>
        <taxon>metagenomes</taxon>
        <taxon>ecological metagenomes</taxon>
    </lineage>
</organism>
<dbReference type="EMBL" id="LAZR01014121">
    <property type="protein sequence ID" value="KKM18881.1"/>
    <property type="molecule type" value="Genomic_DNA"/>
</dbReference>
<reference evidence="1" key="1">
    <citation type="journal article" date="2015" name="Nature">
        <title>Complex archaea that bridge the gap between prokaryotes and eukaryotes.</title>
        <authorList>
            <person name="Spang A."/>
            <person name="Saw J.H."/>
            <person name="Jorgensen S.L."/>
            <person name="Zaremba-Niedzwiedzka K."/>
            <person name="Martijn J."/>
            <person name="Lind A.E."/>
            <person name="van Eijk R."/>
            <person name="Schleper C."/>
            <person name="Guy L."/>
            <person name="Ettema T.J."/>
        </authorList>
    </citation>
    <scope>NUCLEOTIDE SEQUENCE</scope>
</reference>
<evidence type="ECO:0000313" key="1">
    <source>
        <dbReference type="EMBL" id="KKM18881.1"/>
    </source>
</evidence>